<gene>
    <name evidence="4" type="ORF">LPC04_11340</name>
</gene>
<dbReference type="PANTHER" id="PTHR30163">
    <property type="entry name" value="MEMBRANE-BOUND LYTIC MUREIN TRANSGLYCOSYLASE B"/>
    <property type="match status" value="1"/>
</dbReference>
<dbReference type="InterPro" id="IPR002477">
    <property type="entry name" value="Peptidoglycan-bd-like"/>
</dbReference>
<dbReference type="RefSeq" id="WP_275682328.1">
    <property type="nucleotide sequence ID" value="NZ_JAJLJH010000002.1"/>
</dbReference>
<feature type="domain" description="Peptidoglycan binding-like" evidence="2">
    <location>
        <begin position="371"/>
        <end position="427"/>
    </location>
</feature>
<dbReference type="InterPro" id="IPR036365">
    <property type="entry name" value="PGBD-like_sf"/>
</dbReference>
<dbReference type="Pfam" id="PF01471">
    <property type="entry name" value="PG_binding_1"/>
    <property type="match status" value="1"/>
</dbReference>
<dbReference type="SUPFAM" id="SSF53955">
    <property type="entry name" value="Lysozyme-like"/>
    <property type="match status" value="1"/>
</dbReference>
<dbReference type="InterPro" id="IPR011970">
    <property type="entry name" value="MltB_2"/>
</dbReference>
<dbReference type="Gene3D" id="1.10.101.10">
    <property type="entry name" value="PGBD-like superfamily/PGBD"/>
    <property type="match status" value="1"/>
</dbReference>
<evidence type="ECO:0000313" key="4">
    <source>
        <dbReference type="EMBL" id="MCK9686301.1"/>
    </source>
</evidence>
<feature type="chain" id="PRO_5040931444" evidence="1">
    <location>
        <begin position="29"/>
        <end position="430"/>
    </location>
</feature>
<evidence type="ECO:0000313" key="5">
    <source>
        <dbReference type="Proteomes" id="UP001139353"/>
    </source>
</evidence>
<feature type="signal peptide" evidence="1">
    <location>
        <begin position="1"/>
        <end position="28"/>
    </location>
</feature>
<dbReference type="Gene3D" id="1.10.530.10">
    <property type="match status" value="1"/>
</dbReference>
<dbReference type="Pfam" id="PF13406">
    <property type="entry name" value="SLT_2"/>
    <property type="match status" value="1"/>
</dbReference>
<feature type="domain" description="Transglycosylase SLT" evidence="3">
    <location>
        <begin position="61"/>
        <end position="351"/>
    </location>
</feature>
<keyword evidence="1" id="KW-0732">Signal</keyword>
<dbReference type="InterPro" id="IPR036366">
    <property type="entry name" value="PGBDSf"/>
</dbReference>
<name>A0A9X1YQP9_9BURK</name>
<keyword evidence="5" id="KW-1185">Reference proteome</keyword>
<evidence type="ECO:0000259" key="3">
    <source>
        <dbReference type="Pfam" id="PF13406"/>
    </source>
</evidence>
<dbReference type="EMBL" id="JAJLJH010000002">
    <property type="protein sequence ID" value="MCK9686301.1"/>
    <property type="molecule type" value="Genomic_DNA"/>
</dbReference>
<proteinExistence type="predicted"/>
<dbReference type="AlphaFoldDB" id="A0A9X1YQP9"/>
<dbReference type="SUPFAM" id="SSF47090">
    <property type="entry name" value="PGBD-like"/>
    <property type="match status" value="1"/>
</dbReference>
<dbReference type="CDD" id="cd13399">
    <property type="entry name" value="Slt35-like"/>
    <property type="match status" value="1"/>
</dbReference>
<dbReference type="InterPro" id="IPR043426">
    <property type="entry name" value="MltB-like"/>
</dbReference>
<reference evidence="4" key="1">
    <citation type="submission" date="2021-11" db="EMBL/GenBank/DDBJ databases">
        <title>BS-T2-15 a new species belonging to the Comamonadaceae family isolated from the soil of a French oak forest.</title>
        <authorList>
            <person name="Mieszkin S."/>
            <person name="Alain K."/>
        </authorList>
    </citation>
    <scope>NUCLEOTIDE SEQUENCE</scope>
    <source>
        <strain evidence="4">BS-T2-15</strain>
    </source>
</reference>
<evidence type="ECO:0000259" key="2">
    <source>
        <dbReference type="Pfam" id="PF01471"/>
    </source>
</evidence>
<comment type="caution">
    <text evidence="4">The sequence shown here is derived from an EMBL/GenBank/DDBJ whole genome shotgun (WGS) entry which is preliminary data.</text>
</comment>
<dbReference type="NCBIfam" id="TIGR02283">
    <property type="entry name" value="MltB_2"/>
    <property type="match status" value="1"/>
</dbReference>
<dbReference type="Gene3D" id="1.10.8.350">
    <property type="entry name" value="Bacterial muramidase"/>
    <property type="match status" value="1"/>
</dbReference>
<organism evidence="4 5">
    <name type="scientific">Scleromatobacter humisilvae</name>
    <dbReference type="NCBI Taxonomy" id="2897159"/>
    <lineage>
        <taxon>Bacteria</taxon>
        <taxon>Pseudomonadati</taxon>
        <taxon>Pseudomonadota</taxon>
        <taxon>Betaproteobacteria</taxon>
        <taxon>Burkholderiales</taxon>
        <taxon>Sphaerotilaceae</taxon>
        <taxon>Scleromatobacter</taxon>
    </lineage>
</organism>
<dbReference type="GO" id="GO:0009253">
    <property type="term" value="P:peptidoglycan catabolic process"/>
    <property type="evidence" value="ECO:0007669"/>
    <property type="project" value="TreeGrafter"/>
</dbReference>
<accession>A0A9X1YQP9</accession>
<dbReference type="InterPro" id="IPR031304">
    <property type="entry name" value="SLT_2"/>
</dbReference>
<evidence type="ECO:0000256" key="1">
    <source>
        <dbReference type="SAM" id="SignalP"/>
    </source>
</evidence>
<dbReference type="PANTHER" id="PTHR30163:SF8">
    <property type="entry name" value="LYTIC MUREIN TRANSGLYCOSYLASE"/>
    <property type="match status" value="1"/>
</dbReference>
<dbReference type="GO" id="GO:0008933">
    <property type="term" value="F:peptidoglycan lytic transglycosylase activity"/>
    <property type="evidence" value="ECO:0007669"/>
    <property type="project" value="TreeGrafter"/>
</dbReference>
<sequence length="430" mass="45709">MQAFLLAQSRRRWRHVATLAAVALTACASPPSTTPQSPAVTADAAKAAGVSMDELAQQQGFARWVAAFEDSARAAGVDDATLHLAFDDAHYVPRAVTSDRAQPEFTRAVWDYVDLIVSPNRVQHGQQKLAETQAELAAAEARYGVPQATIVAIWGMESDYGGNFGDIPAIDALATLGFEGRREAWAKQQLMAALKILQSGDIDRAHMIGSWAGAMGQTQFIPTAFLAYAVDADGDGKRDIWGSMADVTASTANFLAHSGWQTGQAWGAEVKLPDGFDAGRADDAIRQASAQWAAEGVQTLDGAPLPDIADGAIFQPAGVRGPAFLVGPNFRALLRYNNSTSYALAVSLLAQRIAGGPGVQGAWPRDEQPLSREQVRTLQSALNDRNFGAGTSDGQMGPATRQALRAWQRSQGLPADGFPTLDLLTKLQAP</sequence>
<dbReference type="InterPro" id="IPR023346">
    <property type="entry name" value="Lysozyme-like_dom_sf"/>
</dbReference>
<protein>
    <submittedName>
        <fullName evidence="4">Lytic murein transglycosylase</fullName>
    </submittedName>
</protein>
<dbReference type="Proteomes" id="UP001139353">
    <property type="component" value="Unassembled WGS sequence"/>
</dbReference>